<protein>
    <submittedName>
        <fullName evidence="1">Uncharacterized protein</fullName>
    </submittedName>
</protein>
<evidence type="ECO:0000313" key="2">
    <source>
        <dbReference type="Proteomes" id="UP000000707"/>
    </source>
</evidence>
<dbReference type="AlphaFoldDB" id="G3B8C2"/>
<dbReference type="OrthoDB" id="10261039at2759"/>
<sequence>MALINVSLPGVFRASTSMDLIKSLNDSTVCFTEASTAESTDLFNWIKGKCSTVFLTASTGFCNCWAGVASWPKSDTSTGAAGFGGLNLFFVSSNIFSPLEVISSLEGNLASQLDTFLPKPAK</sequence>
<dbReference type="EMBL" id="GL996527">
    <property type="protein sequence ID" value="EGV62955.1"/>
    <property type="molecule type" value="Genomic_DNA"/>
</dbReference>
<name>G3B8C2_CANTC</name>
<evidence type="ECO:0000313" key="1">
    <source>
        <dbReference type="EMBL" id="EGV62955.1"/>
    </source>
</evidence>
<keyword evidence="2" id="KW-1185">Reference proteome</keyword>
<accession>G3B8C2</accession>
<gene>
    <name evidence="1" type="ORF">CANTEDRAFT_124798</name>
</gene>
<dbReference type="HOGENOM" id="CLU_2026416_0_0_1"/>
<proteinExistence type="predicted"/>
<organism evidence="2">
    <name type="scientific">Candida tenuis (strain ATCC 10573 / BCRC 21748 / CBS 615 / JCM 9827 / NBRC 10315 / NRRL Y-1498 / VKM Y-70)</name>
    <name type="common">Yeast</name>
    <name type="synonym">Yamadazyma tenuis</name>
    <dbReference type="NCBI Taxonomy" id="590646"/>
    <lineage>
        <taxon>Eukaryota</taxon>
        <taxon>Fungi</taxon>
        <taxon>Dikarya</taxon>
        <taxon>Ascomycota</taxon>
        <taxon>Saccharomycotina</taxon>
        <taxon>Pichiomycetes</taxon>
        <taxon>Debaryomycetaceae</taxon>
        <taxon>Yamadazyma</taxon>
    </lineage>
</organism>
<reference evidence="1 2" key="1">
    <citation type="journal article" date="2011" name="Proc. Natl. Acad. Sci. U.S.A.">
        <title>Comparative genomics of xylose-fermenting fungi for enhanced biofuel production.</title>
        <authorList>
            <person name="Wohlbach D.J."/>
            <person name="Kuo A."/>
            <person name="Sato T.K."/>
            <person name="Potts K.M."/>
            <person name="Salamov A.A."/>
            <person name="LaButti K.M."/>
            <person name="Sun H."/>
            <person name="Clum A."/>
            <person name="Pangilinan J.L."/>
            <person name="Lindquist E.A."/>
            <person name="Lucas S."/>
            <person name="Lapidus A."/>
            <person name="Jin M."/>
            <person name="Gunawan C."/>
            <person name="Balan V."/>
            <person name="Dale B.E."/>
            <person name="Jeffries T.W."/>
            <person name="Zinkel R."/>
            <person name="Barry K.W."/>
            <person name="Grigoriev I.V."/>
            <person name="Gasch A.P."/>
        </authorList>
    </citation>
    <scope>NUCLEOTIDE SEQUENCE [LARGE SCALE GENOMIC DNA]</scope>
    <source>
        <strain evidence="2">ATCC 10573 / BCRC 21748 / CBS 615 / JCM 9827 / NBRC 10315 / NRRL Y-1498 / VKM Y-70</strain>
    </source>
</reference>
<dbReference type="Proteomes" id="UP000000707">
    <property type="component" value="Unassembled WGS sequence"/>
</dbReference>